<dbReference type="PANTHER" id="PTHR21575">
    <property type="entry name" value="PROTEIN HID1"/>
    <property type="match status" value="1"/>
</dbReference>
<feature type="compositionally biased region" description="Low complexity" evidence="1">
    <location>
        <begin position="365"/>
        <end position="379"/>
    </location>
</feature>
<dbReference type="Proteomes" id="UP000019375">
    <property type="component" value="Unassembled WGS sequence"/>
</dbReference>
<evidence type="ECO:0000256" key="1">
    <source>
        <dbReference type="SAM" id="MobiDB-lite"/>
    </source>
</evidence>
<protein>
    <submittedName>
        <fullName evidence="2">ZYBA0S11-03114g1_1</fullName>
    </submittedName>
</protein>
<evidence type="ECO:0000313" key="2">
    <source>
        <dbReference type="EMBL" id="CDF91450.1"/>
    </source>
</evidence>
<dbReference type="GO" id="GO:0000138">
    <property type="term" value="C:Golgi trans cisterna"/>
    <property type="evidence" value="ECO:0007669"/>
    <property type="project" value="TreeGrafter"/>
</dbReference>
<gene>
    <name evidence="2" type="ORF">BN860_03114g</name>
</gene>
<evidence type="ECO:0000313" key="3">
    <source>
        <dbReference type="Proteomes" id="UP000019375"/>
    </source>
</evidence>
<keyword evidence="3" id="KW-1185">Reference proteome</keyword>
<dbReference type="OrthoDB" id="432953at2759"/>
<reference evidence="3" key="1">
    <citation type="journal article" date="2013" name="Genome Announc.">
        <title>Genome sequence of the food spoilage yeast Zygosaccharomyces bailii CLIB 213(T).</title>
        <authorList>
            <person name="Galeote V."/>
            <person name="Bigey F."/>
            <person name="Devillers H."/>
            <person name="Neuveglise C."/>
            <person name="Dequin S."/>
        </authorList>
    </citation>
    <scope>NUCLEOTIDE SEQUENCE [LARGE SCALE GENOMIC DNA]</scope>
    <source>
        <strain evidence="3">CLIB 213 / ATCC 58445 / CBS 680 / CCRC 21525 / NBRC 1098 / NCYC 1416 / NRRL Y-2227</strain>
    </source>
</reference>
<dbReference type="GO" id="GO:0005797">
    <property type="term" value="C:Golgi medial cisterna"/>
    <property type="evidence" value="ECO:0007669"/>
    <property type="project" value="TreeGrafter"/>
</dbReference>
<feature type="compositionally biased region" description="Low complexity" evidence="1">
    <location>
        <begin position="398"/>
        <end position="432"/>
    </location>
</feature>
<dbReference type="EMBL" id="HG316464">
    <property type="protein sequence ID" value="CDF91450.1"/>
    <property type="molecule type" value="Genomic_DNA"/>
</dbReference>
<accession>A0A8J2XAI9</accession>
<feature type="compositionally biased region" description="Polar residues" evidence="1">
    <location>
        <begin position="1196"/>
        <end position="1213"/>
    </location>
</feature>
<organism evidence="2 3">
    <name type="scientific">Zygosaccharomyces bailii (strain CLIB 213 / ATCC 58445 / CBS 680 / BCRC 21525 / NBRC 1098 / NCYC 1416 / NRRL Y-2227)</name>
    <dbReference type="NCBI Taxonomy" id="1333698"/>
    <lineage>
        <taxon>Eukaryota</taxon>
        <taxon>Fungi</taxon>
        <taxon>Dikarya</taxon>
        <taxon>Ascomycota</taxon>
        <taxon>Saccharomycotina</taxon>
        <taxon>Saccharomycetes</taxon>
        <taxon>Saccharomycetales</taxon>
        <taxon>Saccharomycetaceae</taxon>
        <taxon>Zygosaccharomyces</taxon>
    </lineage>
</organism>
<feature type="compositionally biased region" description="Low complexity" evidence="1">
    <location>
        <begin position="1175"/>
        <end position="1195"/>
    </location>
</feature>
<dbReference type="PANTHER" id="PTHR21575:SF12">
    <property type="entry name" value="PROTEIN HID1"/>
    <property type="match status" value="1"/>
</dbReference>
<feature type="region of interest" description="Disordered" evidence="1">
    <location>
        <begin position="365"/>
        <end position="432"/>
    </location>
</feature>
<dbReference type="AlphaFoldDB" id="A0A8J2XAI9"/>
<name>A0A8J2XAI9_ZYGB2</name>
<dbReference type="Pfam" id="PF12722">
    <property type="entry name" value="Hid1"/>
    <property type="match status" value="2"/>
</dbReference>
<proteinExistence type="predicted"/>
<dbReference type="InterPro" id="IPR026705">
    <property type="entry name" value="Hid-1/Ecm30"/>
</dbReference>
<feature type="region of interest" description="Disordered" evidence="1">
    <location>
        <begin position="1169"/>
        <end position="1219"/>
    </location>
</feature>
<feature type="compositionally biased region" description="Low complexity" evidence="1">
    <location>
        <begin position="789"/>
        <end position="805"/>
    </location>
</feature>
<sequence>MGNTDSKLQSLYREHVWQLAGETVPLEENGGFSQFYKDFLAGDNCTVEMFNSLVTPGELQTICQSNQTNVMNLLRFVASSIVTISHSLSTSSNYSLLETQLTDVLVCIRILTKIYPAHLSTTSSDDYFWESTGADGESGALGYPLVKSLLSLLFVQGFTIPSVGGPGSRTHLLWENGVNTQESTYQVQSARIDSNRLEIVNLLLALCSADLYLEHRNRFLCSLTTFAPEYDVICLMASIINTVCRFCSCAEETSMPYPNFSYKQSQQQHLPALRLQLVSSSLQLLNLMLLHEPHERDELSTLLGYSSPPNNIALSYLATFNREADLRILLTSFAKIFKAPINAAIEQESSLLSFPRKQSSSSITSAATVTTSATTPADAPLIGSRNSRDQDRAGTTYSNNNSNSHNNNNSNASNSNNAGNNSNTIGPPSSSSSSSLPAISPLTLQCIIFFTISVQHNKVFQNYVADKFASKLIVFSVYYLNFYNSTQELSATLIPLCYNLALFFSSKKLVLSKLLETFTPNYYTEKLPNFFKLSTGNINHITYRDFSLIHLCNMAISDVRENLQPRPWLFELIYNLLPICANLRDEELVQLSSKKRPKSVGNGGLSYNAAMSLLHLLSKMSNKTYLTTYAVPLSGAPFGFYALSPGFKLDLLSLLLRVISVYIVLYFEEAKNLTFALCRHQRILLQIKESIDVISKALNGEVAQSIESLKEVKLSDYFEDNVDGCIFEHDESLRSANDKVDENNGVGPGGGYPGHGLVFNNKKALLLSDDPDAGDADNDRGSVYGKFGNHSNSSTSSNNAHNSTNINHDGEGPESTRGSNIGKSLEVYEHVDFSTNPIMANKRVFDGMRPKWAPGITQKTKAKRRANLRLSDSWTGSHSLLLLLRIARILLRQFPRIATITTQEYYQLLGEIAQFKGQFEETVKPHLSIFISQLSEVQPLQLDISEKNSVYQHWIYMICWANIFNMHSGPYALSQASSITANGSHITNNINTTSGGTNLSRVSSVETMPSIERLNSNGSMLSRTNSNGSSLMGYRSSQRNNENYVSSPLDITNHTISIPKSNASRTGSSNSNGGGSSFLRFAWNGLTKKDNYEPIREEESNVPTSPVGTSSNRPNPFILDTGLLKPNMWTGTKVKLFSVKTEEKEEFSLLDMTSSLLRKFRLNSATSINSSDAINSTSGNSNVYGNGNVKSNGNSLTPISSRPYNPRDSTLMLSTPKKN</sequence>
<feature type="region of interest" description="Disordered" evidence="1">
    <location>
        <begin position="1015"/>
        <end position="1038"/>
    </location>
</feature>
<dbReference type="GO" id="GO:0016020">
    <property type="term" value="C:membrane"/>
    <property type="evidence" value="ECO:0007669"/>
    <property type="project" value="TreeGrafter"/>
</dbReference>
<feature type="region of interest" description="Disordered" evidence="1">
    <location>
        <begin position="770"/>
        <end position="820"/>
    </location>
</feature>